<evidence type="ECO:0000256" key="13">
    <source>
        <dbReference type="RuleBase" id="RU003694"/>
    </source>
</evidence>
<dbReference type="EC" id="2.3.1.179" evidence="3 11"/>
<feature type="domain" description="Ketosynthase family 3 (KS3)" evidence="14">
    <location>
        <begin position="7"/>
        <end position="415"/>
    </location>
</feature>
<comment type="pathway">
    <text evidence="1 11">Lipid metabolism; fatty acid biosynthesis.</text>
</comment>
<dbReference type="NCBIfam" id="NF005589">
    <property type="entry name" value="PRK07314.1"/>
    <property type="match status" value="1"/>
</dbReference>
<keyword evidence="8" id="KW-0443">Lipid metabolism</keyword>
<dbReference type="OMA" id="KSTHAHC"/>
<dbReference type="Gene3D" id="3.40.47.10">
    <property type="match status" value="1"/>
</dbReference>
<dbReference type="PANTHER" id="PTHR11712:SF336">
    <property type="entry name" value="3-OXOACYL-[ACYL-CARRIER-PROTEIN] SYNTHASE, MITOCHONDRIAL"/>
    <property type="match status" value="1"/>
</dbReference>
<dbReference type="InterPro" id="IPR014031">
    <property type="entry name" value="Ketoacyl_synth_C"/>
</dbReference>
<dbReference type="PIRSF" id="PIRSF000447">
    <property type="entry name" value="KAS_II"/>
    <property type="match status" value="1"/>
</dbReference>
<dbReference type="UniPathway" id="UPA00094"/>
<dbReference type="SUPFAM" id="SSF53901">
    <property type="entry name" value="Thiolase-like"/>
    <property type="match status" value="2"/>
</dbReference>
<evidence type="ECO:0000256" key="12">
    <source>
        <dbReference type="PIRSR" id="PIRSR000447-1"/>
    </source>
</evidence>
<evidence type="ECO:0000259" key="14">
    <source>
        <dbReference type="PROSITE" id="PS52004"/>
    </source>
</evidence>
<dbReference type="NCBIfam" id="TIGR03150">
    <property type="entry name" value="fabF"/>
    <property type="match status" value="1"/>
</dbReference>
<proteinExistence type="inferred from homology"/>
<dbReference type="GO" id="GO:0004315">
    <property type="term" value="F:3-oxoacyl-[acyl-carrier-protein] synthase activity"/>
    <property type="evidence" value="ECO:0007669"/>
    <property type="project" value="UniProtKB-UniRule"/>
</dbReference>
<dbReference type="PROSITE" id="PS52004">
    <property type="entry name" value="KS3_2"/>
    <property type="match status" value="1"/>
</dbReference>
<dbReference type="FunFam" id="3.40.47.10:FF:000029">
    <property type="entry name" value="3-oxoacyl-[acyl-carrier-protein] synthase 1"/>
    <property type="match status" value="1"/>
</dbReference>
<dbReference type="InterPro" id="IPR017568">
    <property type="entry name" value="3-oxoacyl-ACP_synth-2"/>
</dbReference>
<dbReference type="Proteomes" id="UP000264071">
    <property type="component" value="Unassembled WGS sequence"/>
</dbReference>
<dbReference type="FunFam" id="3.40.47.10:FF:000018">
    <property type="entry name" value="3-oxoacyl-[acyl-carrier-protein] synthase 2"/>
    <property type="match status" value="1"/>
</dbReference>
<gene>
    <name evidence="15" type="primary">fabF</name>
    <name evidence="15" type="ORF">DGD08_14230</name>
</gene>
<dbReference type="InterPro" id="IPR016039">
    <property type="entry name" value="Thiolase-like"/>
</dbReference>
<evidence type="ECO:0000256" key="4">
    <source>
        <dbReference type="ARBA" id="ARBA00014657"/>
    </source>
</evidence>
<comment type="catalytic activity">
    <reaction evidence="11">
        <text>(9Z)-hexadecenoyl-[ACP] + malonyl-[ACP] + H(+) = 3-oxo-(11Z)-octadecenoyl-[ACP] + holo-[ACP] + CO2</text>
        <dbReference type="Rhea" id="RHEA:55040"/>
        <dbReference type="Rhea" id="RHEA-COMP:9623"/>
        <dbReference type="Rhea" id="RHEA-COMP:9685"/>
        <dbReference type="Rhea" id="RHEA-COMP:10800"/>
        <dbReference type="Rhea" id="RHEA-COMP:14074"/>
        <dbReference type="ChEBI" id="CHEBI:15378"/>
        <dbReference type="ChEBI" id="CHEBI:16526"/>
        <dbReference type="ChEBI" id="CHEBI:64479"/>
        <dbReference type="ChEBI" id="CHEBI:78449"/>
        <dbReference type="ChEBI" id="CHEBI:83989"/>
        <dbReference type="ChEBI" id="CHEBI:138538"/>
        <dbReference type="EC" id="2.3.1.179"/>
    </reaction>
</comment>
<dbReference type="InterPro" id="IPR000794">
    <property type="entry name" value="Beta-ketoacyl_synthase"/>
</dbReference>
<evidence type="ECO:0000256" key="3">
    <source>
        <dbReference type="ARBA" id="ARBA00012356"/>
    </source>
</evidence>
<organism evidence="15 16">
    <name type="scientific">Gemmatimonas aurantiaca</name>
    <dbReference type="NCBI Taxonomy" id="173480"/>
    <lineage>
        <taxon>Bacteria</taxon>
        <taxon>Pseudomonadati</taxon>
        <taxon>Gemmatimonadota</taxon>
        <taxon>Gemmatimonadia</taxon>
        <taxon>Gemmatimonadales</taxon>
        <taxon>Gemmatimonadaceae</taxon>
        <taxon>Gemmatimonas</taxon>
    </lineage>
</organism>
<dbReference type="Pfam" id="PF00109">
    <property type="entry name" value="ketoacyl-synt"/>
    <property type="match status" value="1"/>
</dbReference>
<evidence type="ECO:0000256" key="8">
    <source>
        <dbReference type="ARBA" id="ARBA00023098"/>
    </source>
</evidence>
<dbReference type="CDD" id="cd00834">
    <property type="entry name" value="KAS_I_II"/>
    <property type="match status" value="1"/>
</dbReference>
<name>A0A3D4VCJ6_9BACT</name>
<evidence type="ECO:0000313" key="16">
    <source>
        <dbReference type="Proteomes" id="UP000264071"/>
    </source>
</evidence>
<comment type="caution">
    <text evidence="15">The sequence shown here is derived from an EMBL/GenBank/DDBJ whole genome shotgun (WGS) entry which is preliminary data.</text>
</comment>
<evidence type="ECO:0000256" key="2">
    <source>
        <dbReference type="ARBA" id="ARBA00008467"/>
    </source>
</evidence>
<evidence type="ECO:0000256" key="7">
    <source>
        <dbReference type="ARBA" id="ARBA00022832"/>
    </source>
</evidence>
<dbReference type="InterPro" id="IPR020841">
    <property type="entry name" value="PKS_Beta-ketoAc_synthase_dom"/>
</dbReference>
<keyword evidence="5 11" id="KW-0444">Lipid biosynthesis</keyword>
<evidence type="ECO:0000256" key="6">
    <source>
        <dbReference type="ARBA" id="ARBA00022679"/>
    </source>
</evidence>
<reference evidence="15 16" key="1">
    <citation type="journal article" date="2018" name="Nat. Biotechnol.">
        <title>A standardized bacterial taxonomy based on genome phylogeny substantially revises the tree of life.</title>
        <authorList>
            <person name="Parks D.H."/>
            <person name="Chuvochina M."/>
            <person name="Waite D.W."/>
            <person name="Rinke C."/>
            <person name="Skarshewski A."/>
            <person name="Chaumeil P.A."/>
            <person name="Hugenholtz P."/>
        </authorList>
    </citation>
    <scope>NUCLEOTIDE SEQUENCE [LARGE SCALE GENOMIC DNA]</scope>
    <source>
        <strain evidence="15">UBA8844</strain>
    </source>
</reference>
<keyword evidence="10 11" id="KW-0012">Acyltransferase</keyword>
<comment type="function">
    <text evidence="11">Involved in the type II fatty acid elongation cycle. Catalyzes the elongation of a wide range of acyl-ACP by the addition of two carbons from malonyl-ACP to an acyl acceptor. Can efficiently catalyze the conversion of palmitoleoyl-ACP (cis-hexadec-9-enoyl-ACP) to cis-vaccenoyl-ACP (cis-octadec-11-enoyl-ACP), an essential step in the thermal regulation of fatty acid composition.</text>
</comment>
<dbReference type="InterPro" id="IPR014030">
    <property type="entry name" value="Ketoacyl_synth_N"/>
</dbReference>
<dbReference type="AlphaFoldDB" id="A0A3D4VCJ6"/>
<evidence type="ECO:0000256" key="9">
    <source>
        <dbReference type="ARBA" id="ARBA00023160"/>
    </source>
</evidence>
<comment type="catalytic activity">
    <reaction evidence="11">
        <text>a fatty acyl-[ACP] + malonyl-[ACP] + H(+) = a 3-oxoacyl-[ACP] + holo-[ACP] + CO2</text>
        <dbReference type="Rhea" id="RHEA:22836"/>
        <dbReference type="Rhea" id="RHEA-COMP:9623"/>
        <dbReference type="Rhea" id="RHEA-COMP:9685"/>
        <dbReference type="Rhea" id="RHEA-COMP:9916"/>
        <dbReference type="Rhea" id="RHEA-COMP:14125"/>
        <dbReference type="ChEBI" id="CHEBI:15378"/>
        <dbReference type="ChEBI" id="CHEBI:16526"/>
        <dbReference type="ChEBI" id="CHEBI:64479"/>
        <dbReference type="ChEBI" id="CHEBI:78449"/>
        <dbReference type="ChEBI" id="CHEBI:78776"/>
        <dbReference type="ChEBI" id="CHEBI:138651"/>
    </reaction>
</comment>
<evidence type="ECO:0000256" key="11">
    <source>
        <dbReference type="PIRNR" id="PIRNR000447"/>
    </source>
</evidence>
<evidence type="ECO:0000256" key="10">
    <source>
        <dbReference type="ARBA" id="ARBA00023315"/>
    </source>
</evidence>
<dbReference type="SMART" id="SM00825">
    <property type="entry name" value="PKS_KS"/>
    <property type="match status" value="1"/>
</dbReference>
<keyword evidence="9 11" id="KW-0275">Fatty acid biosynthesis</keyword>
<evidence type="ECO:0000313" key="15">
    <source>
        <dbReference type="EMBL" id="HCT58358.1"/>
    </source>
</evidence>
<sequence>MSHPNARRRVVLTGIGCVTPIGTGVQQLWAGLQAERSAVGTVTRFEAAIFRSQCAAQVDDFDATRWLDAKRVKRLDRFSQFAVVSAQLAIEDSRLDLEREDRERIGAMMGTALGGVGYAEEQAARFQQFGLRGVDATLALAVFGGSASCNLAIEFGISGPNSTNAMSCASGSMAIGEAFRQVRDGYADVMLAGGSEAPLATLCFGAFALIRAMSTRNEDPAHASRPFDRDRDGFVMGEGAAVLVLEERERALARGAHIYAEVMGYGTTNDAHHMTAPLPSGAQAARCMRMALHDAQCTPEQVDYINAHGSSTPLNDPTEVVAIRTVFGDHASRIPVSSTKGYYGHALGASGAFEAAISALALTNQWVPPTVGLETPDDACNLDHVPGTGRSMPLHTVMSNSFGFGGINAALVLRAAEP</sequence>
<dbReference type="EMBL" id="DPIY01000010">
    <property type="protein sequence ID" value="HCT58358.1"/>
    <property type="molecule type" value="Genomic_DNA"/>
</dbReference>
<dbReference type="GO" id="GO:0030497">
    <property type="term" value="P:fatty acid elongation"/>
    <property type="evidence" value="ECO:0007669"/>
    <property type="project" value="UniProtKB-ARBA"/>
</dbReference>
<evidence type="ECO:0000256" key="1">
    <source>
        <dbReference type="ARBA" id="ARBA00005194"/>
    </source>
</evidence>
<dbReference type="PANTHER" id="PTHR11712">
    <property type="entry name" value="POLYKETIDE SYNTHASE-RELATED"/>
    <property type="match status" value="1"/>
</dbReference>
<keyword evidence="7" id="KW-0276">Fatty acid metabolism</keyword>
<protein>
    <recommendedName>
        <fullName evidence="4 11">3-oxoacyl-[acyl-carrier-protein] synthase 2</fullName>
        <ecNumber evidence="3 11">2.3.1.179</ecNumber>
    </recommendedName>
</protein>
<comment type="similarity">
    <text evidence="2 11 13">Belongs to the thiolase-like superfamily. Beta-ketoacyl-ACP synthases family.</text>
</comment>
<accession>A0A3D4VCJ6</accession>
<feature type="active site" description="For beta-ketoacyl synthase activity" evidence="12">
    <location>
        <position position="168"/>
    </location>
</feature>
<evidence type="ECO:0000256" key="5">
    <source>
        <dbReference type="ARBA" id="ARBA00022516"/>
    </source>
</evidence>
<keyword evidence="6 11" id="KW-0808">Transferase</keyword>
<dbReference type="Pfam" id="PF02801">
    <property type="entry name" value="Ketoacyl-synt_C"/>
    <property type="match status" value="1"/>
</dbReference>